<name>A0A978VN63_ZIZJJ</name>
<evidence type="ECO:0000256" key="2">
    <source>
        <dbReference type="SAM" id="MobiDB-lite"/>
    </source>
</evidence>
<feature type="domain" description="HMA" evidence="3">
    <location>
        <begin position="116"/>
        <end position="179"/>
    </location>
</feature>
<evidence type="ECO:0000259" key="3">
    <source>
        <dbReference type="PROSITE" id="PS50846"/>
    </source>
</evidence>
<dbReference type="PANTHER" id="PTHR22814:SF287">
    <property type="entry name" value="COPPER TRANSPORT PROTEIN ATX1"/>
    <property type="match status" value="1"/>
</dbReference>
<gene>
    <name evidence="4" type="ORF">FEM48_Zijuj03G0044300</name>
</gene>
<proteinExistence type="predicted"/>
<comment type="caution">
    <text evidence="4">The sequence shown here is derived from an EMBL/GenBank/DDBJ whole genome shotgun (WGS) entry which is preliminary data.</text>
</comment>
<dbReference type="GO" id="GO:0046872">
    <property type="term" value="F:metal ion binding"/>
    <property type="evidence" value="ECO:0007669"/>
    <property type="project" value="UniProtKB-KW"/>
</dbReference>
<feature type="region of interest" description="Disordered" evidence="2">
    <location>
        <begin position="184"/>
        <end position="215"/>
    </location>
</feature>
<dbReference type="CDD" id="cd00371">
    <property type="entry name" value="HMA"/>
    <property type="match status" value="1"/>
</dbReference>
<keyword evidence="1" id="KW-0479">Metal-binding</keyword>
<feature type="compositionally biased region" description="Low complexity" evidence="2">
    <location>
        <begin position="193"/>
        <end position="215"/>
    </location>
</feature>
<evidence type="ECO:0000313" key="5">
    <source>
        <dbReference type="Proteomes" id="UP000813462"/>
    </source>
</evidence>
<dbReference type="InterPro" id="IPR006121">
    <property type="entry name" value="HMA_dom"/>
</dbReference>
<dbReference type="EMBL" id="JAEACU010000003">
    <property type="protein sequence ID" value="KAH7536988.1"/>
    <property type="molecule type" value="Genomic_DNA"/>
</dbReference>
<dbReference type="InterPro" id="IPR036163">
    <property type="entry name" value="HMA_dom_sf"/>
</dbReference>
<dbReference type="SUPFAM" id="SSF55008">
    <property type="entry name" value="HMA, heavy metal-associated domain"/>
    <property type="match status" value="1"/>
</dbReference>
<dbReference type="PANTHER" id="PTHR22814">
    <property type="entry name" value="COPPER TRANSPORT PROTEIN ATOX1-RELATED"/>
    <property type="match status" value="1"/>
</dbReference>
<dbReference type="Proteomes" id="UP000813462">
    <property type="component" value="Unassembled WGS sequence"/>
</dbReference>
<feature type="compositionally biased region" description="Low complexity" evidence="2">
    <location>
        <begin position="1"/>
        <end position="13"/>
    </location>
</feature>
<protein>
    <recommendedName>
        <fullName evidence="3">HMA domain-containing protein</fullName>
    </recommendedName>
</protein>
<feature type="region of interest" description="Disordered" evidence="2">
    <location>
        <begin position="1"/>
        <end position="22"/>
    </location>
</feature>
<reference evidence="4" key="1">
    <citation type="journal article" date="2021" name="Front. Plant Sci.">
        <title>Chromosome-Scale Genome Assembly for Chinese Sour Jujube and Insights Into Its Genome Evolution and Domestication Signature.</title>
        <authorList>
            <person name="Shen L.-Y."/>
            <person name="Luo H."/>
            <person name="Wang X.-L."/>
            <person name="Wang X.-M."/>
            <person name="Qiu X.-J."/>
            <person name="Liu H."/>
            <person name="Zhou S.-S."/>
            <person name="Jia K.-H."/>
            <person name="Nie S."/>
            <person name="Bao Y.-T."/>
            <person name="Zhang R.-G."/>
            <person name="Yun Q.-Z."/>
            <person name="Chai Y.-H."/>
            <person name="Lu J.-Y."/>
            <person name="Li Y."/>
            <person name="Zhao S.-W."/>
            <person name="Mao J.-F."/>
            <person name="Jia S.-G."/>
            <person name="Mao Y.-M."/>
        </authorList>
    </citation>
    <scope>NUCLEOTIDE SEQUENCE</scope>
    <source>
        <strain evidence="4">AT0</strain>
        <tissue evidence="4">Leaf</tissue>
    </source>
</reference>
<dbReference type="AlphaFoldDB" id="A0A978VN63"/>
<dbReference type="Pfam" id="PF00403">
    <property type="entry name" value="HMA"/>
    <property type="match status" value="1"/>
</dbReference>
<dbReference type="PROSITE" id="PS50846">
    <property type="entry name" value="HMA_2"/>
    <property type="match status" value="1"/>
</dbReference>
<organism evidence="4 5">
    <name type="scientific">Ziziphus jujuba var. spinosa</name>
    <dbReference type="NCBI Taxonomy" id="714518"/>
    <lineage>
        <taxon>Eukaryota</taxon>
        <taxon>Viridiplantae</taxon>
        <taxon>Streptophyta</taxon>
        <taxon>Embryophyta</taxon>
        <taxon>Tracheophyta</taxon>
        <taxon>Spermatophyta</taxon>
        <taxon>Magnoliopsida</taxon>
        <taxon>eudicotyledons</taxon>
        <taxon>Gunneridae</taxon>
        <taxon>Pentapetalae</taxon>
        <taxon>rosids</taxon>
        <taxon>fabids</taxon>
        <taxon>Rosales</taxon>
        <taxon>Rhamnaceae</taxon>
        <taxon>Paliureae</taxon>
        <taxon>Ziziphus</taxon>
    </lineage>
</organism>
<sequence>MSRTSSSASGTATLQVTDETAPPRLIRLERRPSFGRLETIEEEIISCEGNRGLNNQSAGFAVSRSCKAGINPKQSSSLHVARLCIKNLPPELLGFDFVKTQLSWVSGLKAISLSFSHTVVLKVGMSCQGCVGAVKRVLGKLEGVESYDIDLKEQKVTVKGNVQPDTVLQTVSKTGKKTAFWEAEAPAEHEAAAKPAEAPSEPEAAAKTAEAVAAA</sequence>
<dbReference type="Gene3D" id="3.30.70.100">
    <property type="match status" value="1"/>
</dbReference>
<evidence type="ECO:0000313" key="4">
    <source>
        <dbReference type="EMBL" id="KAH7536988.1"/>
    </source>
</evidence>
<evidence type="ECO:0000256" key="1">
    <source>
        <dbReference type="ARBA" id="ARBA00022723"/>
    </source>
</evidence>
<accession>A0A978VN63</accession>
<dbReference type="FunFam" id="3.30.70.100:FF:000008">
    <property type="entry name" value="Copper transport protein ATOX1"/>
    <property type="match status" value="1"/>
</dbReference>